<feature type="region of interest" description="Disordered" evidence="8">
    <location>
        <begin position="23"/>
        <end position="43"/>
    </location>
</feature>
<comment type="subcellular location">
    <subcellularLocation>
        <location evidence="1">Nucleus</location>
    </subcellularLocation>
</comment>
<dbReference type="InterPro" id="IPR052202">
    <property type="entry name" value="Yeast_MetPath_Reg"/>
</dbReference>
<dbReference type="PANTHER" id="PTHR47782:SF1">
    <property type="entry name" value="PYRIMIDINE PATHWAY REGULATORY PROTEIN 1"/>
    <property type="match status" value="1"/>
</dbReference>
<evidence type="ECO:0000313" key="11">
    <source>
        <dbReference type="Proteomes" id="UP000249619"/>
    </source>
</evidence>
<keyword evidence="3" id="KW-0862">Zinc</keyword>
<dbReference type="PANTHER" id="PTHR47782">
    <property type="entry name" value="ZN(II)2CYS6 TRANSCRIPTION FACTOR (EUROFUNG)-RELATED"/>
    <property type="match status" value="1"/>
</dbReference>
<keyword evidence="7" id="KW-0539">Nucleus</keyword>
<proteinExistence type="predicted"/>
<evidence type="ECO:0000256" key="8">
    <source>
        <dbReference type="SAM" id="MobiDB-lite"/>
    </source>
</evidence>
<dbReference type="STRING" id="183478.A0A364N4H5"/>
<dbReference type="Pfam" id="PF04082">
    <property type="entry name" value="Fungal_trans"/>
    <property type="match status" value="1"/>
</dbReference>
<dbReference type="GO" id="GO:0000981">
    <property type="term" value="F:DNA-binding transcription factor activity, RNA polymerase II-specific"/>
    <property type="evidence" value="ECO:0007669"/>
    <property type="project" value="TreeGrafter"/>
</dbReference>
<dbReference type="EMBL" id="QGDH01000054">
    <property type="protein sequence ID" value="RAR11774.1"/>
    <property type="molecule type" value="Genomic_DNA"/>
</dbReference>
<comment type="caution">
    <text evidence="10">The sequence shown here is derived from an EMBL/GenBank/DDBJ whole genome shotgun (WGS) entry which is preliminary data.</text>
</comment>
<keyword evidence="11" id="KW-1185">Reference proteome</keyword>
<dbReference type="Proteomes" id="UP000249619">
    <property type="component" value="Unassembled WGS sequence"/>
</dbReference>
<evidence type="ECO:0000256" key="7">
    <source>
        <dbReference type="ARBA" id="ARBA00023242"/>
    </source>
</evidence>
<dbReference type="CDD" id="cd12148">
    <property type="entry name" value="fungal_TF_MHR"/>
    <property type="match status" value="1"/>
</dbReference>
<keyword evidence="2" id="KW-0479">Metal-binding</keyword>
<reference evidence="11" key="1">
    <citation type="submission" date="2018-05" db="EMBL/GenBank/DDBJ databases">
        <title>Draft genome sequence of Stemphylium lycopersici strain CIDEFI 213.</title>
        <authorList>
            <person name="Medina R."/>
            <person name="Franco M.E.E."/>
            <person name="Lucentini C.G."/>
            <person name="Saparrat M.C.N."/>
            <person name="Balatti P.A."/>
        </authorList>
    </citation>
    <scope>NUCLEOTIDE SEQUENCE [LARGE SCALE GENOMIC DNA]</scope>
    <source>
        <strain evidence="11">CIDEFI 213</strain>
    </source>
</reference>
<dbReference type="AlphaFoldDB" id="A0A364N4H5"/>
<dbReference type="GO" id="GO:0005634">
    <property type="term" value="C:nucleus"/>
    <property type="evidence" value="ECO:0007669"/>
    <property type="project" value="UniProtKB-SubCell"/>
</dbReference>
<keyword evidence="6" id="KW-0804">Transcription</keyword>
<evidence type="ECO:0000256" key="3">
    <source>
        <dbReference type="ARBA" id="ARBA00022833"/>
    </source>
</evidence>
<evidence type="ECO:0000256" key="1">
    <source>
        <dbReference type="ARBA" id="ARBA00004123"/>
    </source>
</evidence>
<dbReference type="GO" id="GO:0006351">
    <property type="term" value="P:DNA-templated transcription"/>
    <property type="evidence" value="ECO:0007669"/>
    <property type="project" value="InterPro"/>
</dbReference>
<dbReference type="GO" id="GO:0045944">
    <property type="term" value="P:positive regulation of transcription by RNA polymerase II"/>
    <property type="evidence" value="ECO:0007669"/>
    <property type="project" value="TreeGrafter"/>
</dbReference>
<accession>A0A364N4H5</accession>
<keyword evidence="5" id="KW-0238">DNA-binding</keyword>
<protein>
    <submittedName>
        <fullName evidence="10">Fungal specific transcription factor domain-containing protein</fullName>
    </submittedName>
</protein>
<dbReference type="SMART" id="SM00906">
    <property type="entry name" value="Fungal_trans"/>
    <property type="match status" value="1"/>
</dbReference>
<dbReference type="GO" id="GO:0008270">
    <property type="term" value="F:zinc ion binding"/>
    <property type="evidence" value="ECO:0007669"/>
    <property type="project" value="InterPro"/>
</dbReference>
<evidence type="ECO:0000259" key="9">
    <source>
        <dbReference type="SMART" id="SM00906"/>
    </source>
</evidence>
<keyword evidence="4" id="KW-0805">Transcription regulation</keyword>
<dbReference type="GO" id="GO:0043565">
    <property type="term" value="F:sequence-specific DNA binding"/>
    <property type="evidence" value="ECO:0007669"/>
    <property type="project" value="TreeGrafter"/>
</dbReference>
<sequence length="504" mass="56520">MARLRRRVEWLEFIIRDRLPDVDLAGETPPQETAGSRADQQEARDDLAEIAPAPLNPLIPSDQRAHEIGLISIGANSDQKYIGPSSGYFLARLLLAKSPQRNRNDISEPRLDTTGGQFLINELVDATKGSLPLPKRALVNRLSLQRNVTARTSISLLEQEMRTRLFWVVYTFDRTISNIMGRPIGLRDEACELRLPQDIDDETFTAANATPNPPRSISISIHLFKLAKITSEFKYVANSIVHSAPAYAYPPISDMAAWQLDMLDRLDHWNADLPQHVCDDSYMKTLCEVRYHTMKMLLLRPSPAIPMPSQASLTACHASARQILRLFSRLNRQQLLVYDWLTLHGIVSSTITMLYCTRSVPDIARNTDTEDLMSDMNINLSILSSMGEHWTGARRARDVLEDLGTATLRWVRSLETREERVVDSFSDGHATTNHTAVDGAALGGNGAVDSNPPNNLHIDASIWSDAFDQTNLFGDNMDVDAFMRTLFDGFIPQVDIFDASSQEF</sequence>
<evidence type="ECO:0000256" key="6">
    <source>
        <dbReference type="ARBA" id="ARBA00023163"/>
    </source>
</evidence>
<evidence type="ECO:0000313" key="10">
    <source>
        <dbReference type="EMBL" id="RAR11774.1"/>
    </source>
</evidence>
<dbReference type="InterPro" id="IPR007219">
    <property type="entry name" value="XnlR_reg_dom"/>
</dbReference>
<gene>
    <name evidence="10" type="ORF">DDE83_004371</name>
</gene>
<name>A0A364N4H5_STELY</name>
<evidence type="ECO:0000256" key="4">
    <source>
        <dbReference type="ARBA" id="ARBA00023015"/>
    </source>
</evidence>
<evidence type="ECO:0000256" key="5">
    <source>
        <dbReference type="ARBA" id="ARBA00023125"/>
    </source>
</evidence>
<evidence type="ECO:0000256" key="2">
    <source>
        <dbReference type="ARBA" id="ARBA00022723"/>
    </source>
</evidence>
<organism evidence="10 11">
    <name type="scientific">Stemphylium lycopersici</name>
    <name type="common">Tomato gray leaf spot disease fungus</name>
    <name type="synonym">Thyrospora lycopersici</name>
    <dbReference type="NCBI Taxonomy" id="183478"/>
    <lineage>
        <taxon>Eukaryota</taxon>
        <taxon>Fungi</taxon>
        <taxon>Dikarya</taxon>
        <taxon>Ascomycota</taxon>
        <taxon>Pezizomycotina</taxon>
        <taxon>Dothideomycetes</taxon>
        <taxon>Pleosporomycetidae</taxon>
        <taxon>Pleosporales</taxon>
        <taxon>Pleosporineae</taxon>
        <taxon>Pleosporaceae</taxon>
        <taxon>Stemphylium</taxon>
    </lineage>
</organism>
<feature type="domain" description="Xylanolytic transcriptional activator regulatory" evidence="9">
    <location>
        <begin position="142"/>
        <end position="202"/>
    </location>
</feature>